<accession>A0A7J5ZDA4</accession>
<dbReference type="EMBL" id="JAAKFY010000003">
    <property type="protein sequence ID" value="KAF3859009.1"/>
    <property type="molecule type" value="Genomic_DNA"/>
</dbReference>
<reference evidence="4 5" key="1">
    <citation type="submission" date="2020-03" db="EMBL/GenBank/DDBJ databases">
        <title>Dissostichus mawsoni Genome sequencing and assembly.</title>
        <authorList>
            <person name="Park H."/>
        </authorList>
    </citation>
    <scope>NUCLEOTIDE SEQUENCE [LARGE SCALE GENOMIC DNA]</scope>
    <source>
        <strain evidence="4">DM0001</strain>
        <tissue evidence="4">Muscle</tissue>
    </source>
</reference>
<feature type="compositionally biased region" description="Basic and acidic residues" evidence="2">
    <location>
        <begin position="66"/>
        <end position="79"/>
    </location>
</feature>
<evidence type="ECO:0000256" key="1">
    <source>
        <dbReference type="ARBA" id="ARBA00023054"/>
    </source>
</evidence>
<feature type="region of interest" description="Disordered" evidence="2">
    <location>
        <begin position="45"/>
        <end position="79"/>
    </location>
</feature>
<dbReference type="Pfam" id="PF01576">
    <property type="entry name" value="Myosin_tail_1"/>
    <property type="match status" value="1"/>
</dbReference>
<evidence type="ECO:0000313" key="5">
    <source>
        <dbReference type="Proteomes" id="UP000518266"/>
    </source>
</evidence>
<comment type="caution">
    <text evidence="4">The sequence shown here is derived from an EMBL/GenBank/DDBJ whole genome shotgun (WGS) entry which is preliminary data.</text>
</comment>
<evidence type="ECO:0000313" key="4">
    <source>
        <dbReference type="EMBL" id="KAF3859009.1"/>
    </source>
</evidence>
<dbReference type="OrthoDB" id="2018427at2759"/>
<keyword evidence="1" id="KW-0175">Coiled coil</keyword>
<protein>
    <recommendedName>
        <fullName evidence="3">Myosin tail domain-containing protein</fullName>
    </recommendedName>
</protein>
<keyword evidence="5" id="KW-1185">Reference proteome</keyword>
<organism evidence="4 5">
    <name type="scientific">Dissostichus mawsoni</name>
    <name type="common">Antarctic cod</name>
    <dbReference type="NCBI Taxonomy" id="36200"/>
    <lineage>
        <taxon>Eukaryota</taxon>
        <taxon>Metazoa</taxon>
        <taxon>Chordata</taxon>
        <taxon>Craniata</taxon>
        <taxon>Vertebrata</taxon>
        <taxon>Euteleostomi</taxon>
        <taxon>Actinopterygii</taxon>
        <taxon>Neopterygii</taxon>
        <taxon>Teleostei</taxon>
        <taxon>Neoteleostei</taxon>
        <taxon>Acanthomorphata</taxon>
        <taxon>Eupercaria</taxon>
        <taxon>Perciformes</taxon>
        <taxon>Notothenioidei</taxon>
        <taxon>Nototheniidae</taxon>
        <taxon>Dissostichus</taxon>
    </lineage>
</organism>
<sequence length="211" mass="23809">MESLQASLDLEMNGKAEGLKLKKKQEADITELELQVDMLTKNSTELNKNSKKMQQQMKELQAQLEEEVRSHEEDKEEQAAVERRCTLLFSEATGTRSALESAERVRKVLDTECRRPRRNSATSTASGRRNLEMDLQNLQQEHEELRGELRGYTDRSKKTGCEGYSTPYPGLLRSPSSVGSEGGGEKILRDNQSVSSLIPAYLDSLQKLMVD</sequence>
<dbReference type="GO" id="GO:0016459">
    <property type="term" value="C:myosin complex"/>
    <property type="evidence" value="ECO:0007669"/>
    <property type="project" value="InterPro"/>
</dbReference>
<gene>
    <name evidence="4" type="ORF">F7725_021408</name>
</gene>
<feature type="region of interest" description="Disordered" evidence="2">
    <location>
        <begin position="154"/>
        <end position="187"/>
    </location>
</feature>
<feature type="domain" description="Myosin tail" evidence="3">
    <location>
        <begin position="4"/>
        <end position="159"/>
    </location>
</feature>
<dbReference type="AlphaFoldDB" id="A0A7J5ZDA4"/>
<proteinExistence type="predicted"/>
<evidence type="ECO:0000256" key="2">
    <source>
        <dbReference type="SAM" id="MobiDB-lite"/>
    </source>
</evidence>
<name>A0A7J5ZDA4_DISMA</name>
<dbReference type="InterPro" id="IPR002928">
    <property type="entry name" value="Myosin_tail"/>
</dbReference>
<dbReference type="Proteomes" id="UP000518266">
    <property type="component" value="Unassembled WGS sequence"/>
</dbReference>
<dbReference type="InterPro" id="IPR014751">
    <property type="entry name" value="XRCC4-like_C"/>
</dbReference>
<dbReference type="Gene3D" id="1.20.5.370">
    <property type="match status" value="1"/>
</dbReference>
<evidence type="ECO:0000259" key="3">
    <source>
        <dbReference type="Pfam" id="PF01576"/>
    </source>
</evidence>